<dbReference type="PROSITE" id="PS01036">
    <property type="entry name" value="HSP70_3"/>
    <property type="match status" value="1"/>
</dbReference>
<dbReference type="PANTHER" id="PTHR19375">
    <property type="entry name" value="HEAT SHOCK PROTEIN 70KDA"/>
    <property type="match status" value="1"/>
</dbReference>
<dbReference type="Gene3D" id="3.30.420.40">
    <property type="match status" value="2"/>
</dbReference>
<protein>
    <submittedName>
        <fullName evidence="4">Uncharacterized protein</fullName>
    </submittedName>
</protein>
<dbReference type="EMBL" id="SGJD01001949">
    <property type="protein sequence ID" value="KAB0397599.1"/>
    <property type="molecule type" value="Genomic_DNA"/>
</dbReference>
<comment type="similarity">
    <text evidence="1">Belongs to the heat shock protein 70 family.</text>
</comment>
<organism evidence="4 5">
    <name type="scientific">Balaenoptera physalus</name>
    <name type="common">Fin whale</name>
    <name type="synonym">Balaena physalus</name>
    <dbReference type="NCBI Taxonomy" id="9770"/>
    <lineage>
        <taxon>Eukaryota</taxon>
        <taxon>Metazoa</taxon>
        <taxon>Chordata</taxon>
        <taxon>Craniata</taxon>
        <taxon>Vertebrata</taxon>
        <taxon>Euteleostomi</taxon>
        <taxon>Mammalia</taxon>
        <taxon>Eutheria</taxon>
        <taxon>Laurasiatheria</taxon>
        <taxon>Artiodactyla</taxon>
        <taxon>Whippomorpha</taxon>
        <taxon>Cetacea</taxon>
        <taxon>Mysticeti</taxon>
        <taxon>Balaenopteridae</taxon>
        <taxon>Balaenoptera</taxon>
    </lineage>
</organism>
<comment type="caution">
    <text evidence="4">The sequence shown here is derived from an EMBL/GenBank/DDBJ whole genome shotgun (WGS) entry which is preliminary data.</text>
</comment>
<evidence type="ECO:0000256" key="3">
    <source>
        <dbReference type="ARBA" id="ARBA00022840"/>
    </source>
</evidence>
<reference evidence="4 5" key="1">
    <citation type="journal article" date="2019" name="PLoS ONE">
        <title>Genomic analyses reveal an absence of contemporary introgressive admixture between fin whales and blue whales, despite known hybrids.</title>
        <authorList>
            <person name="Westbury M.V."/>
            <person name="Petersen B."/>
            <person name="Lorenzen E.D."/>
        </authorList>
    </citation>
    <scope>NUCLEOTIDE SEQUENCE [LARGE SCALE GENOMIC DNA]</scope>
    <source>
        <strain evidence="4">FinWhale-01</strain>
    </source>
</reference>
<dbReference type="GO" id="GO:0140662">
    <property type="term" value="F:ATP-dependent protein folding chaperone"/>
    <property type="evidence" value="ECO:0007669"/>
    <property type="project" value="InterPro"/>
</dbReference>
<dbReference type="OrthoDB" id="29851at2759"/>
<dbReference type="InterPro" id="IPR018181">
    <property type="entry name" value="Heat_shock_70_CS"/>
</dbReference>
<dbReference type="Pfam" id="PF00012">
    <property type="entry name" value="HSP70"/>
    <property type="match status" value="1"/>
</dbReference>
<feature type="non-terminal residue" evidence="4">
    <location>
        <position position="1"/>
    </location>
</feature>
<evidence type="ECO:0000256" key="2">
    <source>
        <dbReference type="ARBA" id="ARBA00022741"/>
    </source>
</evidence>
<evidence type="ECO:0000313" key="4">
    <source>
        <dbReference type="EMBL" id="KAB0397599.1"/>
    </source>
</evidence>
<gene>
    <name evidence="4" type="ORF">E2I00_005496</name>
</gene>
<dbReference type="SUPFAM" id="SSF53067">
    <property type="entry name" value="Actin-like ATPase domain"/>
    <property type="match status" value="1"/>
</dbReference>
<accession>A0A643CBJ8</accession>
<evidence type="ECO:0000313" key="5">
    <source>
        <dbReference type="Proteomes" id="UP000437017"/>
    </source>
</evidence>
<sequence length="75" mass="8096">VVLCGGSSRIPRLQQMIKDLFPTVELLNSIPPDEVIPIGAAMEAGILIGKENLLVEDTLKIECSAKDILVKLVII</sequence>
<dbReference type="AlphaFoldDB" id="A0A643CBJ8"/>
<keyword evidence="3" id="KW-0067">ATP-binding</keyword>
<name>A0A643CBJ8_BALPH</name>
<evidence type="ECO:0000256" key="1">
    <source>
        <dbReference type="ARBA" id="ARBA00007381"/>
    </source>
</evidence>
<keyword evidence="5" id="KW-1185">Reference proteome</keyword>
<dbReference type="Proteomes" id="UP000437017">
    <property type="component" value="Unassembled WGS sequence"/>
</dbReference>
<keyword evidence="2" id="KW-0547">Nucleotide-binding</keyword>
<dbReference type="InterPro" id="IPR043129">
    <property type="entry name" value="ATPase_NBD"/>
</dbReference>
<proteinExistence type="inferred from homology"/>
<dbReference type="GO" id="GO:0005524">
    <property type="term" value="F:ATP binding"/>
    <property type="evidence" value="ECO:0007669"/>
    <property type="project" value="UniProtKB-KW"/>
</dbReference>
<dbReference type="InterPro" id="IPR013126">
    <property type="entry name" value="Hsp_70_fam"/>
</dbReference>